<evidence type="ECO:0000259" key="21">
    <source>
        <dbReference type="PROSITE" id="PS51387"/>
    </source>
</evidence>
<gene>
    <name evidence="19 22" type="primary">murB</name>
    <name evidence="22" type="ORF">EOE48_20285</name>
</gene>
<dbReference type="InterPro" id="IPR007569">
    <property type="entry name" value="DUF559"/>
</dbReference>
<feature type="active site" evidence="19">
    <location>
        <position position="379"/>
    </location>
</feature>
<dbReference type="InterPro" id="IPR016167">
    <property type="entry name" value="FAD-bd_PCMH_sub1"/>
</dbReference>
<name>A0A437NYR3_9HYPH</name>
<keyword evidence="12 19" id="KW-0133">Cell shape</keyword>
<dbReference type="GO" id="GO:0009252">
    <property type="term" value="P:peptidoglycan biosynthetic process"/>
    <property type="evidence" value="ECO:0007669"/>
    <property type="project" value="UniProtKB-UniRule"/>
</dbReference>
<keyword evidence="23" id="KW-1185">Reference proteome</keyword>
<evidence type="ECO:0000256" key="19">
    <source>
        <dbReference type="HAMAP-Rule" id="MF_00037"/>
    </source>
</evidence>
<dbReference type="GO" id="GO:0051301">
    <property type="term" value="P:cell division"/>
    <property type="evidence" value="ECO:0007669"/>
    <property type="project" value="UniProtKB-KW"/>
</dbReference>
<dbReference type="Gene3D" id="3.90.78.10">
    <property type="entry name" value="UDP-N-acetylenolpyruvoylglucosamine reductase, C-terminal domain"/>
    <property type="match status" value="1"/>
</dbReference>
<dbReference type="AlphaFoldDB" id="A0A437NYR3"/>
<dbReference type="GO" id="GO:0071555">
    <property type="term" value="P:cell wall organization"/>
    <property type="evidence" value="ECO:0007669"/>
    <property type="project" value="UniProtKB-KW"/>
</dbReference>
<feature type="active site" description="Proton donor" evidence="19">
    <location>
        <position position="428"/>
    </location>
</feature>
<dbReference type="EMBL" id="SACP01000023">
    <property type="protein sequence ID" value="RVU15154.1"/>
    <property type="molecule type" value="Genomic_DNA"/>
</dbReference>
<dbReference type="PANTHER" id="PTHR21071:SF4">
    <property type="entry name" value="UDP-N-ACETYLENOLPYRUVOYLGLUCOSAMINE REDUCTASE"/>
    <property type="match status" value="1"/>
</dbReference>
<dbReference type="SUPFAM" id="SSF56194">
    <property type="entry name" value="Uridine diphospho-N-Acetylenolpyruvylglucosamine reductase, MurB, C-terminal domain"/>
    <property type="match status" value="1"/>
</dbReference>
<dbReference type="Proteomes" id="UP000286997">
    <property type="component" value="Unassembled WGS sequence"/>
</dbReference>
<evidence type="ECO:0000256" key="11">
    <source>
        <dbReference type="ARBA" id="ARBA00022857"/>
    </source>
</evidence>
<keyword evidence="15 19" id="KW-0131">Cell cycle</keyword>
<dbReference type="InterPro" id="IPR016169">
    <property type="entry name" value="FAD-bd_PCMH_sub2"/>
</dbReference>
<dbReference type="GO" id="GO:0008360">
    <property type="term" value="P:regulation of cell shape"/>
    <property type="evidence" value="ECO:0007669"/>
    <property type="project" value="UniProtKB-KW"/>
</dbReference>
<evidence type="ECO:0000256" key="12">
    <source>
        <dbReference type="ARBA" id="ARBA00022960"/>
    </source>
</evidence>
<evidence type="ECO:0000256" key="1">
    <source>
        <dbReference type="ARBA" id="ARBA00001974"/>
    </source>
</evidence>
<dbReference type="Gene3D" id="3.30.465.10">
    <property type="match status" value="1"/>
</dbReference>
<proteinExistence type="inferred from homology"/>
<organism evidence="22 23">
    <name type="scientific">Methylobacterium oryzihabitans</name>
    <dbReference type="NCBI Taxonomy" id="2499852"/>
    <lineage>
        <taxon>Bacteria</taxon>
        <taxon>Pseudomonadati</taxon>
        <taxon>Pseudomonadota</taxon>
        <taxon>Alphaproteobacteria</taxon>
        <taxon>Hyphomicrobiales</taxon>
        <taxon>Methylobacteriaceae</taxon>
        <taxon>Methylobacterium</taxon>
    </lineage>
</organism>
<keyword evidence="16 19" id="KW-0961">Cell wall biogenesis/degradation</keyword>
<dbReference type="GO" id="GO:0071949">
    <property type="term" value="F:FAD binding"/>
    <property type="evidence" value="ECO:0007669"/>
    <property type="project" value="InterPro"/>
</dbReference>
<feature type="region of interest" description="Disordered" evidence="20">
    <location>
        <begin position="122"/>
        <end position="196"/>
    </location>
</feature>
<dbReference type="CDD" id="cd01038">
    <property type="entry name" value="Endonuclease_DUF559"/>
    <property type="match status" value="1"/>
</dbReference>
<evidence type="ECO:0000256" key="5">
    <source>
        <dbReference type="ARBA" id="ARBA00012518"/>
    </source>
</evidence>
<dbReference type="UniPathway" id="UPA00219"/>
<comment type="pathway">
    <text evidence="4 19">Cell wall biogenesis; peptidoglycan biosynthesis.</text>
</comment>
<dbReference type="HAMAP" id="MF_00037">
    <property type="entry name" value="MurB"/>
    <property type="match status" value="1"/>
</dbReference>
<keyword evidence="14 19" id="KW-0560">Oxidoreductase</keyword>
<dbReference type="Pfam" id="PF04480">
    <property type="entry name" value="DUF559"/>
    <property type="match status" value="1"/>
</dbReference>
<dbReference type="SUPFAM" id="SSF56176">
    <property type="entry name" value="FAD-binding/transporter-associated domain-like"/>
    <property type="match status" value="1"/>
</dbReference>
<dbReference type="InterPro" id="IPR011601">
    <property type="entry name" value="MurB_C"/>
</dbReference>
<dbReference type="Pfam" id="PF01565">
    <property type="entry name" value="FAD_binding_4"/>
    <property type="match status" value="1"/>
</dbReference>
<dbReference type="NCBIfam" id="NF010480">
    <property type="entry name" value="PRK13905.1"/>
    <property type="match status" value="1"/>
</dbReference>
<dbReference type="InterPro" id="IPR003170">
    <property type="entry name" value="MurB"/>
</dbReference>
<evidence type="ECO:0000256" key="10">
    <source>
        <dbReference type="ARBA" id="ARBA00022827"/>
    </source>
</evidence>
<evidence type="ECO:0000313" key="22">
    <source>
        <dbReference type="EMBL" id="RVU15154.1"/>
    </source>
</evidence>
<keyword evidence="7 19" id="KW-0963">Cytoplasm</keyword>
<keyword evidence="8 19" id="KW-0132">Cell division</keyword>
<evidence type="ECO:0000256" key="18">
    <source>
        <dbReference type="ARBA" id="ARBA00048914"/>
    </source>
</evidence>
<protein>
    <recommendedName>
        <fullName evidence="6 19">UDP-N-acetylenolpyruvoylglucosamine reductase</fullName>
        <ecNumber evidence="5 19">1.3.1.98</ecNumber>
    </recommendedName>
    <alternativeName>
        <fullName evidence="17 19">UDP-N-acetylmuramate dehydrogenase</fullName>
    </alternativeName>
</protein>
<feature type="domain" description="FAD-binding PCMH-type" evidence="21">
    <location>
        <begin position="234"/>
        <end position="414"/>
    </location>
</feature>
<feature type="compositionally biased region" description="Gly residues" evidence="20">
    <location>
        <begin position="127"/>
        <end position="138"/>
    </location>
</feature>
<evidence type="ECO:0000256" key="13">
    <source>
        <dbReference type="ARBA" id="ARBA00022984"/>
    </source>
</evidence>
<dbReference type="NCBIfam" id="TIGR00179">
    <property type="entry name" value="murB"/>
    <property type="match status" value="1"/>
</dbReference>
<feature type="active site" evidence="19">
    <location>
        <position position="498"/>
    </location>
</feature>
<comment type="cofactor">
    <cofactor evidence="1 19">
        <name>FAD</name>
        <dbReference type="ChEBI" id="CHEBI:57692"/>
    </cofactor>
</comment>
<evidence type="ECO:0000256" key="4">
    <source>
        <dbReference type="ARBA" id="ARBA00004752"/>
    </source>
</evidence>
<dbReference type="Pfam" id="PF02873">
    <property type="entry name" value="MurB_C"/>
    <property type="match status" value="1"/>
</dbReference>
<evidence type="ECO:0000256" key="7">
    <source>
        <dbReference type="ARBA" id="ARBA00022490"/>
    </source>
</evidence>
<evidence type="ECO:0000256" key="9">
    <source>
        <dbReference type="ARBA" id="ARBA00022630"/>
    </source>
</evidence>
<feature type="compositionally biased region" description="Pro residues" evidence="20">
    <location>
        <begin position="143"/>
        <end position="158"/>
    </location>
</feature>
<dbReference type="InterPro" id="IPR016166">
    <property type="entry name" value="FAD-bd_PCMH"/>
</dbReference>
<dbReference type="Gene3D" id="3.40.960.10">
    <property type="entry name" value="VSR Endonuclease"/>
    <property type="match status" value="1"/>
</dbReference>
<reference evidence="22 23" key="1">
    <citation type="submission" date="2019-01" db="EMBL/GenBank/DDBJ databases">
        <authorList>
            <person name="Chen W.-M."/>
        </authorList>
    </citation>
    <scope>NUCLEOTIDE SEQUENCE [LARGE SCALE GENOMIC DNA]</scope>
    <source>
        <strain evidence="22 23">TER-1</strain>
    </source>
</reference>
<keyword evidence="11 19" id="KW-0521">NADP</keyword>
<dbReference type="PROSITE" id="PS51387">
    <property type="entry name" value="FAD_PCMH"/>
    <property type="match status" value="1"/>
</dbReference>
<comment type="subcellular location">
    <subcellularLocation>
        <location evidence="3 19">Cytoplasm</location>
    </subcellularLocation>
</comment>
<evidence type="ECO:0000256" key="8">
    <source>
        <dbReference type="ARBA" id="ARBA00022618"/>
    </source>
</evidence>
<evidence type="ECO:0000256" key="14">
    <source>
        <dbReference type="ARBA" id="ARBA00023002"/>
    </source>
</evidence>
<comment type="function">
    <text evidence="2 19">Cell wall formation.</text>
</comment>
<evidence type="ECO:0000256" key="16">
    <source>
        <dbReference type="ARBA" id="ARBA00023316"/>
    </source>
</evidence>
<keyword evidence="10 19" id="KW-0274">FAD</keyword>
<accession>A0A437NYR3</accession>
<comment type="catalytic activity">
    <reaction evidence="18 19">
        <text>UDP-N-acetyl-alpha-D-muramate + NADP(+) = UDP-N-acetyl-3-O-(1-carboxyvinyl)-alpha-D-glucosamine + NADPH + H(+)</text>
        <dbReference type="Rhea" id="RHEA:12248"/>
        <dbReference type="ChEBI" id="CHEBI:15378"/>
        <dbReference type="ChEBI" id="CHEBI:57783"/>
        <dbReference type="ChEBI" id="CHEBI:58349"/>
        <dbReference type="ChEBI" id="CHEBI:68483"/>
        <dbReference type="ChEBI" id="CHEBI:70757"/>
        <dbReference type="EC" id="1.3.1.98"/>
    </reaction>
</comment>
<dbReference type="InterPro" id="IPR047216">
    <property type="entry name" value="Endonuclease_DUF559_bact"/>
</dbReference>
<evidence type="ECO:0000256" key="3">
    <source>
        <dbReference type="ARBA" id="ARBA00004496"/>
    </source>
</evidence>
<evidence type="ECO:0000256" key="20">
    <source>
        <dbReference type="SAM" id="MobiDB-lite"/>
    </source>
</evidence>
<dbReference type="EC" id="1.3.1.98" evidence="5 19"/>
<evidence type="ECO:0000256" key="15">
    <source>
        <dbReference type="ARBA" id="ARBA00023306"/>
    </source>
</evidence>
<dbReference type="SUPFAM" id="SSF52980">
    <property type="entry name" value="Restriction endonuclease-like"/>
    <property type="match status" value="1"/>
</dbReference>
<dbReference type="Gene3D" id="3.30.43.10">
    <property type="entry name" value="Uridine Diphospho-n-acetylenolpyruvylglucosamine Reductase, domain 2"/>
    <property type="match status" value="1"/>
</dbReference>
<evidence type="ECO:0000256" key="17">
    <source>
        <dbReference type="ARBA" id="ARBA00031026"/>
    </source>
</evidence>
<dbReference type="OrthoDB" id="9804753at2"/>
<keyword evidence="13 19" id="KW-0573">Peptidoglycan synthesis</keyword>
<evidence type="ECO:0000313" key="23">
    <source>
        <dbReference type="Proteomes" id="UP000286997"/>
    </source>
</evidence>
<dbReference type="PANTHER" id="PTHR21071">
    <property type="entry name" value="UDP-N-ACETYLENOLPYRUVOYLGLUCOSAMINE REDUCTASE"/>
    <property type="match status" value="1"/>
</dbReference>
<dbReference type="InterPro" id="IPR036635">
    <property type="entry name" value="MurB_C_sf"/>
</dbReference>
<feature type="compositionally biased region" description="Basic and acidic residues" evidence="20">
    <location>
        <begin position="184"/>
        <end position="196"/>
    </location>
</feature>
<evidence type="ECO:0000256" key="6">
    <source>
        <dbReference type="ARBA" id="ARBA00015188"/>
    </source>
</evidence>
<dbReference type="GO" id="GO:0005829">
    <property type="term" value="C:cytosol"/>
    <property type="evidence" value="ECO:0007669"/>
    <property type="project" value="TreeGrafter"/>
</dbReference>
<comment type="caution">
    <text evidence="22">The sequence shown here is derived from an EMBL/GenBank/DDBJ whole genome shotgun (WGS) entry which is preliminary data.</text>
</comment>
<dbReference type="InterPro" id="IPR011335">
    <property type="entry name" value="Restrct_endonuc-II-like"/>
</dbReference>
<sequence>MRGADDDGSKRARDLRQAQTEAEARLWARLRDRRLGGAKFVRQHPVGAYITDFACRDRRLIVELDGSQHADSAHDRRRDAWLTSQGWRVLRFWNAEVFKNLDGVLQTIHAALSSPRGRGEAFVPLVGGEGSPKGGGEGVIPDETPPVSPPHPRLPPRGVPDKGDTALSPRAGRGERAPPSARHVSREAGRIRDHDHPERRAMTTSTDLLALLAPARLRGRLLPDHPLADLTWFRVGGPAQVLFTPADEEDLAAALATLPAEIPVTVIGLGSNLIVRDGGVPGLVIRLGGKAFGSVAVEGETIRAGTAVPDVKVARTAAEAGLDGLAFYRGIPGSIGGALRMNAGAHGGETTDVLVEARGISRDGTLRTYAHAEMGFRYRHSGVAEDVIFTGALFRGRPGEREAIQAEMDRVTAAREAAQPIRERTGGSTFKNPDGAKAWQLIDAAGCRGLTRGGAQVSEMHCNFLINRDGATAADIEGLGEEVRRRVRETAGVDLHWEIRRIGRPAA</sequence>
<comment type="similarity">
    <text evidence="19">Belongs to the MurB family.</text>
</comment>
<keyword evidence="9 19" id="KW-0285">Flavoprotein</keyword>
<dbReference type="InterPro" id="IPR006094">
    <property type="entry name" value="Oxid_FAD_bind_N"/>
</dbReference>
<evidence type="ECO:0000256" key="2">
    <source>
        <dbReference type="ARBA" id="ARBA00003921"/>
    </source>
</evidence>
<dbReference type="InterPro" id="IPR036318">
    <property type="entry name" value="FAD-bd_PCMH-like_sf"/>
</dbReference>
<dbReference type="GO" id="GO:0008762">
    <property type="term" value="F:UDP-N-acetylmuramate dehydrogenase activity"/>
    <property type="evidence" value="ECO:0007669"/>
    <property type="project" value="UniProtKB-UniRule"/>
</dbReference>